<dbReference type="EC" id="2.7.4.3" evidence="5 7"/>
<accession>B0C1F2</accession>
<feature type="binding site" evidence="5">
    <location>
        <begin position="58"/>
        <end position="60"/>
    </location>
    <ligand>
        <name>AMP</name>
        <dbReference type="ChEBI" id="CHEBI:456215"/>
    </ligand>
</feature>
<sequence>MARLILFGPPGAGKGTQAVTLAADFSIPHISTGDLFRAAISGKTPLGLKVQSYLDQGQLVPDQVVIDMVQERLAQSDTAGGWLLDGFPRTIPQAQTLDKLLQEMNQSCDRVINLQVPEQTLVTRMLSRGRKDDTEAVIQDRLQVYHTETATILDFYRERNCLADIDGDTTVEAVTERIKAALADLT</sequence>
<keyword evidence="2 5" id="KW-0545">Nucleotide biosynthesis</keyword>
<organism evidence="8 9">
    <name type="scientific">Acaryochloris marina (strain MBIC 11017)</name>
    <dbReference type="NCBI Taxonomy" id="329726"/>
    <lineage>
        <taxon>Bacteria</taxon>
        <taxon>Bacillati</taxon>
        <taxon>Cyanobacteriota</taxon>
        <taxon>Cyanophyceae</taxon>
        <taxon>Acaryochloridales</taxon>
        <taxon>Acaryochloridaceae</taxon>
        <taxon>Acaryochloris</taxon>
    </lineage>
</organism>
<keyword evidence="3 5" id="KW-0547">Nucleotide-binding</keyword>
<comment type="subcellular location">
    <subcellularLocation>
        <location evidence="5 7">Cytoplasm</location>
    </subcellularLocation>
</comment>
<evidence type="ECO:0000313" key="8">
    <source>
        <dbReference type="EMBL" id="ABW29687.1"/>
    </source>
</evidence>
<gene>
    <name evidence="5 8" type="primary">adk</name>
    <name evidence="8" type="ordered locus">AM1_4715</name>
</gene>
<feature type="binding site" evidence="5">
    <location>
        <position position="37"/>
    </location>
    <ligand>
        <name>AMP</name>
        <dbReference type="ChEBI" id="CHEBI:456215"/>
    </ligand>
</feature>
<dbReference type="NCBIfam" id="NF001381">
    <property type="entry name" value="PRK00279.1-3"/>
    <property type="match status" value="1"/>
</dbReference>
<dbReference type="InterPro" id="IPR027417">
    <property type="entry name" value="P-loop_NTPase"/>
</dbReference>
<keyword evidence="9" id="KW-1185">Reference proteome</keyword>
<comment type="catalytic activity">
    <reaction evidence="5 7">
        <text>AMP + ATP = 2 ADP</text>
        <dbReference type="Rhea" id="RHEA:12973"/>
        <dbReference type="ChEBI" id="CHEBI:30616"/>
        <dbReference type="ChEBI" id="CHEBI:456215"/>
        <dbReference type="ChEBI" id="CHEBI:456216"/>
        <dbReference type="EC" id="2.7.4.3"/>
    </reaction>
</comment>
<keyword evidence="4 5" id="KW-0418">Kinase</keyword>
<evidence type="ECO:0000256" key="3">
    <source>
        <dbReference type="ARBA" id="ARBA00022741"/>
    </source>
</evidence>
<dbReference type="Proteomes" id="UP000000268">
    <property type="component" value="Chromosome"/>
</dbReference>
<feature type="binding site" evidence="5">
    <location>
        <begin position="11"/>
        <end position="16"/>
    </location>
    <ligand>
        <name>ATP</name>
        <dbReference type="ChEBI" id="CHEBI:30616"/>
    </ligand>
</feature>
<evidence type="ECO:0000256" key="6">
    <source>
        <dbReference type="RuleBase" id="RU003330"/>
    </source>
</evidence>
<dbReference type="GO" id="GO:0005524">
    <property type="term" value="F:ATP binding"/>
    <property type="evidence" value="ECO:0007669"/>
    <property type="project" value="UniProtKB-UniRule"/>
</dbReference>
<dbReference type="NCBIfam" id="NF011101">
    <property type="entry name" value="PRK14528.1"/>
    <property type="match status" value="1"/>
</dbReference>
<proteinExistence type="inferred from homology"/>
<name>B0C1F2_ACAM1</name>
<dbReference type="KEGG" id="amr:AM1_4715"/>
<dbReference type="NCBIfam" id="NF011104">
    <property type="entry name" value="PRK14531.1"/>
    <property type="match status" value="1"/>
</dbReference>
<dbReference type="GO" id="GO:0005737">
    <property type="term" value="C:cytoplasm"/>
    <property type="evidence" value="ECO:0007669"/>
    <property type="project" value="UniProtKB-SubCell"/>
</dbReference>
<evidence type="ECO:0000256" key="5">
    <source>
        <dbReference type="HAMAP-Rule" id="MF_00235"/>
    </source>
</evidence>
<feature type="binding site" evidence="5">
    <location>
        <position position="169"/>
    </location>
    <ligand>
        <name>ATP</name>
        <dbReference type="ChEBI" id="CHEBI:30616"/>
    </ligand>
</feature>
<dbReference type="NCBIfam" id="NF002700">
    <property type="entry name" value="PRK02496.1"/>
    <property type="match status" value="1"/>
</dbReference>
<feature type="binding site" evidence="5">
    <location>
        <begin position="86"/>
        <end position="89"/>
    </location>
    <ligand>
        <name>AMP</name>
        <dbReference type="ChEBI" id="CHEBI:456215"/>
    </ligand>
</feature>
<feature type="binding site" evidence="5">
    <location>
        <position position="32"/>
    </location>
    <ligand>
        <name>AMP</name>
        <dbReference type="ChEBI" id="CHEBI:456215"/>
    </ligand>
</feature>
<keyword evidence="5 7" id="KW-0067">ATP-binding</keyword>
<feature type="region of interest" description="NMP" evidence="5">
    <location>
        <begin position="31"/>
        <end position="60"/>
    </location>
</feature>
<dbReference type="NCBIfam" id="NF011105">
    <property type="entry name" value="PRK14532.1"/>
    <property type="match status" value="1"/>
</dbReference>
<comment type="caution">
    <text evidence="5">Lacks conserved residue(s) required for the propagation of feature annotation.</text>
</comment>
<dbReference type="Gene3D" id="3.40.50.300">
    <property type="entry name" value="P-loop containing nucleotide triphosphate hydrolases"/>
    <property type="match status" value="1"/>
</dbReference>
<evidence type="ECO:0000256" key="2">
    <source>
        <dbReference type="ARBA" id="ARBA00022727"/>
    </source>
</evidence>
<dbReference type="PRINTS" id="PR00094">
    <property type="entry name" value="ADENYLTKNASE"/>
</dbReference>
<dbReference type="UniPathway" id="UPA00588">
    <property type="reaction ID" value="UER00649"/>
</dbReference>
<dbReference type="SUPFAM" id="SSF52540">
    <property type="entry name" value="P-loop containing nucleoside triphosphate hydrolases"/>
    <property type="match status" value="1"/>
</dbReference>
<dbReference type="EMBL" id="CP000828">
    <property type="protein sequence ID" value="ABW29687.1"/>
    <property type="molecule type" value="Genomic_DNA"/>
</dbReference>
<dbReference type="InterPro" id="IPR006259">
    <property type="entry name" value="Adenyl_kin_sub"/>
</dbReference>
<dbReference type="HOGENOM" id="CLU_032354_4_1_3"/>
<evidence type="ECO:0000256" key="4">
    <source>
        <dbReference type="ARBA" id="ARBA00022777"/>
    </source>
</evidence>
<dbReference type="NCBIfam" id="TIGR01351">
    <property type="entry name" value="adk"/>
    <property type="match status" value="1"/>
</dbReference>
<feature type="binding site" evidence="5">
    <location>
        <position position="128"/>
    </location>
    <ligand>
        <name>ATP</name>
        <dbReference type="ChEBI" id="CHEBI:30616"/>
    </ligand>
</feature>
<dbReference type="GO" id="GO:0004017">
    <property type="term" value="F:AMP kinase activity"/>
    <property type="evidence" value="ECO:0007669"/>
    <property type="project" value="UniProtKB-UniRule"/>
</dbReference>
<comment type="function">
    <text evidence="5">Catalyzes the reversible transfer of the terminal phosphate group between ATP and AMP. Plays an important role in cellular energy homeostasis and in adenine nucleotide metabolism.</text>
</comment>
<comment type="subunit">
    <text evidence="5 7">Monomer.</text>
</comment>
<dbReference type="Pfam" id="PF00406">
    <property type="entry name" value="ADK"/>
    <property type="match status" value="1"/>
</dbReference>
<dbReference type="InterPro" id="IPR033690">
    <property type="entry name" value="Adenylat_kinase_CS"/>
</dbReference>
<dbReference type="GO" id="GO:0044209">
    <property type="term" value="P:AMP salvage"/>
    <property type="evidence" value="ECO:0007669"/>
    <property type="project" value="UniProtKB-UniRule"/>
</dbReference>
<comment type="pathway">
    <text evidence="5">Purine metabolism; AMP biosynthesis via salvage pathway; AMP from ADP: step 1/1.</text>
</comment>
<protein>
    <recommendedName>
        <fullName evidence="5 7">Adenylate kinase</fullName>
        <shortName evidence="5">AK</shortName>
        <ecNumber evidence="5 7">2.7.4.3</ecNumber>
    </recommendedName>
    <alternativeName>
        <fullName evidence="5">ATP-AMP transphosphorylase</fullName>
    </alternativeName>
    <alternativeName>
        <fullName evidence="5">ATP:AMP phosphotransferase</fullName>
    </alternativeName>
    <alternativeName>
        <fullName evidence="5">Adenylate monophosphate kinase</fullName>
    </alternativeName>
</protein>
<dbReference type="CDD" id="cd01428">
    <property type="entry name" value="ADK"/>
    <property type="match status" value="1"/>
</dbReference>
<evidence type="ECO:0000313" key="9">
    <source>
        <dbReference type="Proteomes" id="UP000000268"/>
    </source>
</evidence>
<feature type="binding site" evidence="5">
    <location>
        <position position="130"/>
    </location>
    <ligand>
        <name>AMP</name>
        <dbReference type="ChEBI" id="CHEBI:456215"/>
    </ligand>
</feature>
<feature type="binding site" evidence="5">
    <location>
        <position position="141"/>
    </location>
    <ligand>
        <name>AMP</name>
        <dbReference type="ChEBI" id="CHEBI:456215"/>
    </ligand>
</feature>
<dbReference type="PROSITE" id="PS00113">
    <property type="entry name" value="ADENYLATE_KINASE"/>
    <property type="match status" value="1"/>
</dbReference>
<dbReference type="AlphaFoldDB" id="B0C1F2"/>
<evidence type="ECO:0000256" key="7">
    <source>
        <dbReference type="RuleBase" id="RU003331"/>
    </source>
</evidence>
<dbReference type="OrthoDB" id="9805030at2"/>
<comment type="similarity">
    <text evidence="5 6">Belongs to the adenylate kinase family.</text>
</comment>
<feature type="binding site" evidence="5">
    <location>
        <position position="93"/>
    </location>
    <ligand>
        <name>AMP</name>
        <dbReference type="ChEBI" id="CHEBI:456215"/>
    </ligand>
</feature>
<evidence type="ECO:0000256" key="1">
    <source>
        <dbReference type="ARBA" id="ARBA00022679"/>
    </source>
</evidence>
<dbReference type="HAMAP" id="MF_00235">
    <property type="entry name" value="Adenylate_kinase_Adk"/>
    <property type="match status" value="1"/>
</dbReference>
<dbReference type="RefSeq" id="WP_012164973.1">
    <property type="nucleotide sequence ID" value="NC_009925.1"/>
</dbReference>
<dbReference type="PANTHER" id="PTHR23359">
    <property type="entry name" value="NUCLEOTIDE KINASE"/>
    <property type="match status" value="1"/>
</dbReference>
<dbReference type="eggNOG" id="COG0563">
    <property type="taxonomic scope" value="Bacteria"/>
</dbReference>
<reference evidence="8 9" key="1">
    <citation type="journal article" date="2008" name="Proc. Natl. Acad. Sci. U.S.A.">
        <title>Niche adaptation and genome expansion in the chlorophyll d-producing cyanobacterium Acaryochloris marina.</title>
        <authorList>
            <person name="Swingley W.D."/>
            <person name="Chen M."/>
            <person name="Cheung P.C."/>
            <person name="Conrad A.L."/>
            <person name="Dejesa L.C."/>
            <person name="Hao J."/>
            <person name="Honchak B.M."/>
            <person name="Karbach L.E."/>
            <person name="Kurdoglu A."/>
            <person name="Lahiri S."/>
            <person name="Mastrian S.D."/>
            <person name="Miyashita H."/>
            <person name="Page L."/>
            <person name="Ramakrishna P."/>
            <person name="Satoh S."/>
            <person name="Sattley W.M."/>
            <person name="Shimada Y."/>
            <person name="Taylor H.L."/>
            <person name="Tomo T."/>
            <person name="Tsuchiya T."/>
            <person name="Wang Z.T."/>
            <person name="Raymond J."/>
            <person name="Mimuro M."/>
            <person name="Blankenship R.E."/>
            <person name="Touchman J.W."/>
        </authorList>
    </citation>
    <scope>NUCLEOTIDE SEQUENCE [LARGE SCALE GENOMIC DNA]</scope>
    <source>
        <strain evidence="9">MBIC 11017</strain>
    </source>
</reference>
<comment type="domain">
    <text evidence="5">Consists of three domains, a large central CORE domain and two small peripheral domains, NMPbind and LID, which undergo movements during catalysis. The LID domain closes over the site of phosphoryl transfer upon ATP binding. Assembling and dissambling the active center during each catalytic cycle provides an effective means to prevent ATP hydrolysis.</text>
</comment>
<keyword evidence="5" id="KW-0963">Cytoplasm</keyword>
<dbReference type="STRING" id="329726.AM1_4715"/>
<keyword evidence="1 5" id="KW-0808">Transferase</keyword>
<dbReference type="InterPro" id="IPR000850">
    <property type="entry name" value="Adenylat/UMP-CMP_kin"/>
</dbReference>
<dbReference type="NCBIfam" id="NF011100">
    <property type="entry name" value="PRK14527.1"/>
    <property type="match status" value="1"/>
</dbReference>